<sequence length="262" mass="29973">MDLNKCFLVVLSLALVLRLGESSDFHEKELETEERLWDLDKQWRSHHTVSRSLDAKHNQFSVFKYNVHHVHNANKKDKPYKLMLNKFADMTNHKFKSTYASSNVKHHRMLWGSPKGNGSFMYEKVDTVPPSIDWRKKGAITRVKDQGQCGCNGGLMDLAFKFIKQKRGITTKENYPYNTADGTYGFSKGVFTRGCGTELDRGVAIVGYGTTLDGTKYWIVKNSWGTEWVEKGYIRMQQGISDKGLWYSNGGFVSNQVPLKQP</sequence>
<evidence type="ECO:0000256" key="1">
    <source>
        <dbReference type="ARBA" id="ARBA00008455"/>
    </source>
</evidence>
<evidence type="ECO:0000259" key="3">
    <source>
        <dbReference type="SMART" id="SM00645"/>
    </source>
</evidence>
<dbReference type="InterPro" id="IPR013128">
    <property type="entry name" value="Peptidase_C1A"/>
</dbReference>
<keyword evidence="6" id="KW-1185">Reference proteome</keyword>
<dbReference type="InterPro" id="IPR000668">
    <property type="entry name" value="Peptidase_C1A_C"/>
</dbReference>
<dbReference type="EMBL" id="SDRB02011803">
    <property type="protein sequence ID" value="THG00048.1"/>
    <property type="molecule type" value="Genomic_DNA"/>
</dbReference>
<dbReference type="SMART" id="SM00848">
    <property type="entry name" value="Inhibitor_I29"/>
    <property type="match status" value="1"/>
</dbReference>
<name>A0A4S4DBU6_CAMSN</name>
<feature type="signal peptide" evidence="2">
    <location>
        <begin position="1"/>
        <end position="22"/>
    </location>
</feature>
<comment type="similarity">
    <text evidence="1">Belongs to the peptidase C1 family.</text>
</comment>
<dbReference type="SUPFAM" id="SSF54001">
    <property type="entry name" value="Cysteine proteinases"/>
    <property type="match status" value="1"/>
</dbReference>
<dbReference type="PANTHER" id="PTHR12411">
    <property type="entry name" value="CYSTEINE PROTEASE FAMILY C1-RELATED"/>
    <property type="match status" value="1"/>
</dbReference>
<dbReference type="GO" id="GO:0008234">
    <property type="term" value="F:cysteine-type peptidase activity"/>
    <property type="evidence" value="ECO:0007669"/>
    <property type="project" value="InterPro"/>
</dbReference>
<proteinExistence type="inferred from homology"/>
<dbReference type="AlphaFoldDB" id="A0A4S4DBU6"/>
<dbReference type="STRING" id="542762.A0A4S4DBU6"/>
<organism evidence="5 6">
    <name type="scientific">Camellia sinensis var. sinensis</name>
    <name type="common">China tea</name>
    <dbReference type="NCBI Taxonomy" id="542762"/>
    <lineage>
        <taxon>Eukaryota</taxon>
        <taxon>Viridiplantae</taxon>
        <taxon>Streptophyta</taxon>
        <taxon>Embryophyta</taxon>
        <taxon>Tracheophyta</taxon>
        <taxon>Spermatophyta</taxon>
        <taxon>Magnoliopsida</taxon>
        <taxon>eudicotyledons</taxon>
        <taxon>Gunneridae</taxon>
        <taxon>Pentapetalae</taxon>
        <taxon>asterids</taxon>
        <taxon>Ericales</taxon>
        <taxon>Theaceae</taxon>
        <taxon>Camellia</taxon>
    </lineage>
</organism>
<comment type="caution">
    <text evidence="5">The sequence shown here is derived from an EMBL/GenBank/DDBJ whole genome shotgun (WGS) entry which is preliminary data.</text>
</comment>
<dbReference type="Pfam" id="PF00112">
    <property type="entry name" value="Peptidase_C1"/>
    <property type="match status" value="2"/>
</dbReference>
<dbReference type="Gene3D" id="3.90.70.10">
    <property type="entry name" value="Cysteine proteinases"/>
    <property type="match status" value="3"/>
</dbReference>
<feature type="domain" description="Peptidase C1A papain C-terminal" evidence="3">
    <location>
        <begin position="128"/>
        <end position="254"/>
    </location>
</feature>
<dbReference type="SMART" id="SM00645">
    <property type="entry name" value="Pept_C1"/>
    <property type="match status" value="1"/>
</dbReference>
<feature type="domain" description="Cathepsin propeptide inhibitor" evidence="4">
    <location>
        <begin position="41"/>
        <end position="95"/>
    </location>
</feature>
<keyword evidence="2" id="KW-0732">Signal</keyword>
<dbReference type="Proteomes" id="UP000306102">
    <property type="component" value="Unassembled WGS sequence"/>
</dbReference>
<evidence type="ECO:0008006" key="7">
    <source>
        <dbReference type="Google" id="ProtNLM"/>
    </source>
</evidence>
<evidence type="ECO:0000259" key="4">
    <source>
        <dbReference type="SMART" id="SM00848"/>
    </source>
</evidence>
<dbReference type="InterPro" id="IPR013201">
    <property type="entry name" value="Prot_inhib_I29"/>
</dbReference>
<dbReference type="GO" id="GO:0006508">
    <property type="term" value="P:proteolysis"/>
    <property type="evidence" value="ECO:0007669"/>
    <property type="project" value="InterPro"/>
</dbReference>
<gene>
    <name evidence="5" type="ORF">TEA_018109</name>
</gene>
<evidence type="ECO:0000256" key="2">
    <source>
        <dbReference type="SAM" id="SignalP"/>
    </source>
</evidence>
<reference evidence="5 6" key="1">
    <citation type="journal article" date="2018" name="Proc. Natl. Acad. Sci. U.S.A.">
        <title>Draft genome sequence of Camellia sinensis var. sinensis provides insights into the evolution of the tea genome and tea quality.</title>
        <authorList>
            <person name="Wei C."/>
            <person name="Yang H."/>
            <person name="Wang S."/>
            <person name="Zhao J."/>
            <person name="Liu C."/>
            <person name="Gao L."/>
            <person name="Xia E."/>
            <person name="Lu Y."/>
            <person name="Tai Y."/>
            <person name="She G."/>
            <person name="Sun J."/>
            <person name="Cao H."/>
            <person name="Tong W."/>
            <person name="Gao Q."/>
            <person name="Li Y."/>
            <person name="Deng W."/>
            <person name="Jiang X."/>
            <person name="Wang W."/>
            <person name="Chen Q."/>
            <person name="Zhang S."/>
            <person name="Li H."/>
            <person name="Wu J."/>
            <person name="Wang P."/>
            <person name="Li P."/>
            <person name="Shi C."/>
            <person name="Zheng F."/>
            <person name="Jian J."/>
            <person name="Huang B."/>
            <person name="Shan D."/>
            <person name="Shi M."/>
            <person name="Fang C."/>
            <person name="Yue Y."/>
            <person name="Li F."/>
            <person name="Li D."/>
            <person name="Wei S."/>
            <person name="Han B."/>
            <person name="Jiang C."/>
            <person name="Yin Y."/>
            <person name="Xia T."/>
            <person name="Zhang Z."/>
            <person name="Bennetzen J.L."/>
            <person name="Zhao S."/>
            <person name="Wan X."/>
        </authorList>
    </citation>
    <scope>NUCLEOTIDE SEQUENCE [LARGE SCALE GENOMIC DNA]</scope>
    <source>
        <strain evidence="6">cv. Shuchazao</strain>
        <tissue evidence="5">Leaf</tissue>
    </source>
</reference>
<evidence type="ECO:0000313" key="6">
    <source>
        <dbReference type="Proteomes" id="UP000306102"/>
    </source>
</evidence>
<evidence type="ECO:0000313" key="5">
    <source>
        <dbReference type="EMBL" id="THG00048.1"/>
    </source>
</evidence>
<accession>A0A4S4DBU6</accession>
<dbReference type="InterPro" id="IPR038765">
    <property type="entry name" value="Papain-like_cys_pep_sf"/>
</dbReference>
<protein>
    <recommendedName>
        <fullName evidence="7">Cathepsin propeptide inhibitor domain-containing protein</fullName>
    </recommendedName>
</protein>
<feature type="chain" id="PRO_5020724930" description="Cathepsin propeptide inhibitor domain-containing protein" evidence="2">
    <location>
        <begin position="23"/>
        <end position="262"/>
    </location>
</feature>
<dbReference type="Pfam" id="PF08246">
    <property type="entry name" value="Inhibitor_I29"/>
    <property type="match status" value="1"/>
</dbReference>